<reference evidence="3 5" key="1">
    <citation type="submission" date="2018-06" db="EMBL/GenBank/DDBJ databases">
        <title>WGS assembly of Brassica rapa FPsc.</title>
        <authorList>
            <person name="Bowman J."/>
            <person name="Kohchi T."/>
            <person name="Yamato K."/>
            <person name="Jenkins J."/>
            <person name="Shu S."/>
            <person name="Ishizaki K."/>
            <person name="Yamaoka S."/>
            <person name="Nishihama R."/>
            <person name="Nakamura Y."/>
            <person name="Berger F."/>
            <person name="Adam C."/>
            <person name="Aki S."/>
            <person name="Althoff F."/>
            <person name="Araki T."/>
            <person name="Arteaga-Vazquez M."/>
            <person name="Balasubrmanian S."/>
            <person name="Bauer D."/>
            <person name="Boehm C."/>
            <person name="Briginshaw L."/>
            <person name="Caballero-Perez J."/>
            <person name="Catarino B."/>
            <person name="Chen F."/>
            <person name="Chiyoda S."/>
            <person name="Chovatia M."/>
            <person name="Davies K."/>
            <person name="Delmans M."/>
            <person name="Demura T."/>
            <person name="Dierschke T."/>
            <person name="Dolan L."/>
            <person name="Dorantes-Acosta A."/>
            <person name="Eklund D."/>
            <person name="Florent S."/>
            <person name="Flores-Sandoval E."/>
            <person name="Fujiyama A."/>
            <person name="Fukuzawa H."/>
            <person name="Galik B."/>
            <person name="Grimanelli D."/>
            <person name="Grimwood J."/>
            <person name="Grossniklaus U."/>
            <person name="Hamada T."/>
            <person name="Haseloff J."/>
            <person name="Hetherington A."/>
            <person name="Higo A."/>
            <person name="Hirakawa Y."/>
            <person name="Hundley H."/>
            <person name="Ikeda Y."/>
            <person name="Inoue K."/>
            <person name="Inoue S."/>
            <person name="Ishida S."/>
            <person name="Jia Q."/>
            <person name="Kakita M."/>
            <person name="Kanazawa T."/>
            <person name="Kawai Y."/>
            <person name="Kawashima T."/>
            <person name="Kennedy M."/>
            <person name="Kinose K."/>
            <person name="Kinoshita T."/>
            <person name="Kohara Y."/>
            <person name="Koide E."/>
            <person name="Komatsu K."/>
            <person name="Kopischke S."/>
            <person name="Kubo M."/>
            <person name="Kyozuka J."/>
            <person name="Lagercrantz U."/>
            <person name="Lin S."/>
            <person name="Lindquist E."/>
            <person name="Lipzen A."/>
            <person name="Lu C."/>
            <person name="Luna E."/>
            <person name="Martienssen R."/>
            <person name="Minamino N."/>
            <person name="Mizutani M."/>
            <person name="Mizutani M."/>
            <person name="Mochizuki N."/>
            <person name="Monte I."/>
            <person name="Mosher R."/>
            <person name="Nagasaki H."/>
            <person name="Nakagami H."/>
            <person name="Naramoto S."/>
            <person name="Nishitani K."/>
            <person name="Ohtani M."/>
            <person name="Okamoto T."/>
            <person name="Okumura M."/>
            <person name="Phillips J."/>
            <person name="Pollak B."/>
            <person name="Reinders A."/>
            <person name="Roevekamp M."/>
            <person name="Sano R."/>
            <person name="Sawa S."/>
            <person name="Schmid M."/>
            <person name="Shirakawa M."/>
            <person name="Solano R."/>
            <person name="Spunde A."/>
            <person name="Suetsugu N."/>
            <person name="Sugano S."/>
            <person name="Sugiyama A."/>
            <person name="Sun R."/>
            <person name="Suzuki Y."/>
            <person name="Takenaka M."/>
            <person name="Takezawa D."/>
            <person name="Tomogane H."/>
            <person name="Tsuzuki M."/>
            <person name="Ueda T."/>
            <person name="Umeda M."/>
            <person name="Ward J."/>
            <person name="Watanabe Y."/>
            <person name="Yazaki K."/>
            <person name="Yokoyama R."/>
            <person name="Yoshitake Y."/>
            <person name="Yotsui I."/>
            <person name="Zachgo S."/>
            <person name="Schmutz J."/>
        </authorList>
    </citation>
    <scope>NUCLEOTIDE SEQUENCE [LARGE SCALE GENOMIC DNA]</scope>
    <source>
        <strain evidence="5">cv. B-3</strain>
    </source>
</reference>
<evidence type="ECO:0000256" key="1">
    <source>
        <dbReference type="SAM" id="SignalP"/>
    </source>
</evidence>
<accession>A0A398A621</accession>
<dbReference type="EMBL" id="LS974618">
    <property type="protein sequence ID" value="CAG7891522.1"/>
    <property type="molecule type" value="Genomic_DNA"/>
</dbReference>
<protein>
    <submittedName>
        <fullName evidence="2">Uncharacterized protein</fullName>
    </submittedName>
</protein>
<feature type="signal peptide" evidence="1">
    <location>
        <begin position="1"/>
        <end position="23"/>
    </location>
</feature>
<proteinExistence type="predicted"/>
<keyword evidence="1" id="KW-0732">Signal</keyword>
<sequence length="74" mass="8172">MAKAAFSLVFPIIFLVMLGLVEQSMSCEATFWACGDHCRSKCRATFGPNTTAHCLKQTNQCICTFPCPVDKTHI</sequence>
<evidence type="ECO:0000313" key="3">
    <source>
        <dbReference type="EMBL" id="RID73282.1"/>
    </source>
</evidence>
<dbReference type="Proteomes" id="UP000694005">
    <property type="component" value="Chromosome A02"/>
</dbReference>
<dbReference type="AlphaFoldDB" id="A0A398A621"/>
<organism evidence="3 5">
    <name type="scientific">Brassica campestris</name>
    <name type="common">Field mustard</name>
    <dbReference type="NCBI Taxonomy" id="3711"/>
    <lineage>
        <taxon>Eukaryota</taxon>
        <taxon>Viridiplantae</taxon>
        <taxon>Streptophyta</taxon>
        <taxon>Embryophyta</taxon>
        <taxon>Tracheophyta</taxon>
        <taxon>Spermatophyta</taxon>
        <taxon>Magnoliopsida</taxon>
        <taxon>eudicotyledons</taxon>
        <taxon>Gunneridae</taxon>
        <taxon>Pentapetalae</taxon>
        <taxon>rosids</taxon>
        <taxon>malvids</taxon>
        <taxon>Brassicales</taxon>
        <taxon>Brassicaceae</taxon>
        <taxon>Brassiceae</taxon>
        <taxon>Brassica</taxon>
    </lineage>
</organism>
<dbReference type="EMBL" id="CM010629">
    <property type="protein sequence ID" value="RID73282.1"/>
    <property type="molecule type" value="Genomic_DNA"/>
</dbReference>
<feature type="chain" id="PRO_5041228708" evidence="1">
    <location>
        <begin position="24"/>
        <end position="74"/>
    </location>
</feature>
<evidence type="ECO:0000313" key="5">
    <source>
        <dbReference type="Proteomes" id="UP000264353"/>
    </source>
</evidence>
<evidence type="ECO:0000313" key="2">
    <source>
        <dbReference type="EMBL" id="CAG7891522.1"/>
    </source>
</evidence>
<dbReference type="EMBL" id="LR031573">
    <property type="protein sequence ID" value="VDC85084.1"/>
    <property type="molecule type" value="Genomic_DNA"/>
</dbReference>
<dbReference type="Proteomes" id="UP000264353">
    <property type="component" value="Chromosome A2"/>
</dbReference>
<evidence type="ECO:0000313" key="4">
    <source>
        <dbReference type="EMBL" id="VDC85084.1"/>
    </source>
</evidence>
<reference evidence="4" key="2">
    <citation type="submission" date="2018-11" db="EMBL/GenBank/DDBJ databases">
        <authorList>
            <consortium name="Genoscope - CEA"/>
            <person name="William W."/>
        </authorList>
    </citation>
    <scope>NUCLEOTIDE SEQUENCE</scope>
</reference>
<gene>
    <name evidence="4" type="ORF">BRAA02T05116Z</name>
    <name evidence="2" type="ORF">BRAPAZ1V2_A02P04740.2</name>
    <name evidence="3" type="ORF">BRARA_B00443</name>
</gene>
<name>A0A398A621_BRACM</name>
<dbReference type="Gramene" id="A02p04740.2_BraZ1">
    <property type="protein sequence ID" value="A02p04740.2_BraZ1.CDS"/>
    <property type="gene ID" value="A02g04740.2_BraZ1"/>
</dbReference>